<dbReference type="Gene3D" id="3.30.420.10">
    <property type="entry name" value="Ribonuclease H-like superfamily/Ribonuclease H"/>
    <property type="match status" value="1"/>
</dbReference>
<dbReference type="PANTHER" id="PTHR12124">
    <property type="entry name" value="POLYMYOSITIS/SCLERODERMA AUTOANTIGEN-RELATED"/>
    <property type="match status" value="1"/>
</dbReference>
<dbReference type="GO" id="GO:0071039">
    <property type="term" value="P:nuclear polyadenylation-dependent CUT catabolic process"/>
    <property type="evidence" value="ECO:0007669"/>
    <property type="project" value="TreeGrafter"/>
</dbReference>
<dbReference type="EMBL" id="CAKMRJ010003127">
    <property type="protein sequence ID" value="CAH1429812.1"/>
    <property type="molecule type" value="Genomic_DNA"/>
</dbReference>
<evidence type="ECO:0000313" key="12">
    <source>
        <dbReference type="EMBL" id="CAH1429812.1"/>
    </source>
</evidence>
<dbReference type="InterPro" id="IPR010997">
    <property type="entry name" value="HRDC-like_sf"/>
</dbReference>
<feature type="compositionally biased region" description="Basic residues" evidence="10">
    <location>
        <begin position="843"/>
        <end position="853"/>
    </location>
</feature>
<dbReference type="GO" id="GO:0080188">
    <property type="term" value="P:gene silencing by siRNA-directed DNA methylation"/>
    <property type="evidence" value="ECO:0007669"/>
    <property type="project" value="UniProtKB-ARBA"/>
</dbReference>
<keyword evidence="7" id="KW-0943">RNA-mediated gene silencing</keyword>
<dbReference type="GO" id="GO:0071044">
    <property type="term" value="P:histone mRNA catabolic process"/>
    <property type="evidence" value="ECO:0007669"/>
    <property type="project" value="TreeGrafter"/>
</dbReference>
<comment type="subcellular location">
    <subcellularLocation>
        <location evidence="1">Nucleus</location>
    </subcellularLocation>
</comment>
<dbReference type="Pfam" id="PF00570">
    <property type="entry name" value="HRDC"/>
    <property type="match status" value="1"/>
</dbReference>
<dbReference type="Pfam" id="PF01612">
    <property type="entry name" value="DNA_pol_A_exo1"/>
    <property type="match status" value="1"/>
</dbReference>
<evidence type="ECO:0000256" key="10">
    <source>
        <dbReference type="SAM" id="MobiDB-lite"/>
    </source>
</evidence>
<feature type="compositionally biased region" description="Low complexity" evidence="10">
    <location>
        <begin position="169"/>
        <end position="180"/>
    </location>
</feature>
<keyword evidence="3" id="KW-0540">Nuclease</keyword>
<keyword evidence="8" id="KW-0539">Nucleus</keyword>
<organism evidence="13 14">
    <name type="scientific">Lactuca virosa</name>
    <dbReference type="NCBI Taxonomy" id="75947"/>
    <lineage>
        <taxon>Eukaryota</taxon>
        <taxon>Viridiplantae</taxon>
        <taxon>Streptophyta</taxon>
        <taxon>Embryophyta</taxon>
        <taxon>Tracheophyta</taxon>
        <taxon>Spermatophyta</taxon>
        <taxon>Magnoliopsida</taxon>
        <taxon>eudicotyledons</taxon>
        <taxon>Gunneridae</taxon>
        <taxon>Pentapetalae</taxon>
        <taxon>asterids</taxon>
        <taxon>campanulids</taxon>
        <taxon>Asterales</taxon>
        <taxon>Asteraceae</taxon>
        <taxon>Cichorioideae</taxon>
        <taxon>Cichorieae</taxon>
        <taxon>Lactucinae</taxon>
        <taxon>Lactuca</taxon>
    </lineage>
</organism>
<dbReference type="Proteomes" id="UP001157418">
    <property type="component" value="Unassembled WGS sequence"/>
</dbReference>
<dbReference type="CDD" id="cd06147">
    <property type="entry name" value="Rrp6p_like_exo"/>
    <property type="match status" value="1"/>
</dbReference>
<dbReference type="InterPro" id="IPR012588">
    <property type="entry name" value="Exosome-assoc_fac_Rrp6_N"/>
</dbReference>
<dbReference type="SMART" id="SM00474">
    <property type="entry name" value="35EXOc"/>
    <property type="match status" value="1"/>
</dbReference>
<dbReference type="InterPro" id="IPR012337">
    <property type="entry name" value="RNaseH-like_sf"/>
</dbReference>
<dbReference type="GO" id="GO:0071035">
    <property type="term" value="P:nuclear polyadenylation-dependent rRNA catabolic process"/>
    <property type="evidence" value="ECO:0007669"/>
    <property type="project" value="TreeGrafter"/>
</dbReference>
<feature type="compositionally biased region" description="Low complexity" evidence="10">
    <location>
        <begin position="24"/>
        <end position="33"/>
    </location>
</feature>
<dbReference type="InterPro" id="IPR036397">
    <property type="entry name" value="RNaseH_sf"/>
</dbReference>
<dbReference type="GO" id="GO:0003727">
    <property type="term" value="F:single-stranded RNA binding"/>
    <property type="evidence" value="ECO:0007669"/>
    <property type="project" value="TreeGrafter"/>
</dbReference>
<keyword evidence="6" id="KW-0269">Exonuclease</keyword>
<dbReference type="SMART" id="SM00341">
    <property type="entry name" value="HRDC"/>
    <property type="match status" value="1"/>
</dbReference>
<accession>A0AAU9NPZ4</accession>
<dbReference type="SUPFAM" id="SSF47819">
    <property type="entry name" value="HRDC-like"/>
    <property type="match status" value="1"/>
</dbReference>
<evidence type="ECO:0000256" key="5">
    <source>
        <dbReference type="ARBA" id="ARBA00022835"/>
    </source>
</evidence>
<dbReference type="GO" id="GO:0000166">
    <property type="term" value="F:nucleotide binding"/>
    <property type="evidence" value="ECO:0007669"/>
    <property type="project" value="InterPro"/>
</dbReference>
<feature type="region of interest" description="Disordered" evidence="10">
    <location>
        <begin position="1"/>
        <end position="33"/>
    </location>
</feature>
<dbReference type="InterPro" id="IPR002121">
    <property type="entry name" value="HRDC_dom"/>
</dbReference>
<evidence type="ECO:0000256" key="9">
    <source>
        <dbReference type="ARBA" id="ARBA00043957"/>
    </source>
</evidence>
<sequence>MDPSLTEEAQTQKSSTKAEALKQFSSSMKPPSFSSSISKLSGSSRAIPCNKDFHFYFNFEEFKNPIQEMAKHSQSILETIGSSAEQLWGKKQMKFPNGDLDDDDEAYDWLVSFNDEMFERFDSSIDEFKKIRNKEEETGVRVTNLVDDDGFQLVQGRKKKAFDKDSLVNNSNSSRSADNNLGNASSVKVVSRDSNAMGTPKAKVSFHIPSIRRPQDEYKILVNNANQPFEHVWLQRSEDGSKLIHPLENLSVVDFIDKTVSDVEPVKPPPVESTSFKIIQEVKDLKQLAATLREVDEFAVDLEHNQYRSFQGLTCLMQISTRTEDFIVDTLKLRVHIGPYLREVFKDPTKRKVLHGADRDIVWLQRDFGIYICNMFDTGQASKVLKLERNSLEFLLRHFCDVAANKEYQNADWRLRPLTDEMLRYAREDTHYLLYIYDLMKRRLLSSSTDPDCPEALLVEVYQRSYDICMQLYQKELLTENSYLNIYGLHAADLNGQQVAIVAGLCEWRDVIARAEDESTGFILPNKSLIEIAKQMPVTPSKLRHVMKSKHPYIERNLGSVVSIIRHSMQNAAAFEPVAKKLKEEYIEIMAARNARNADVQEAAVNENVSNAAEGDTFEKEVGNFIAGVNQNNKLDGSSGSRVSIEVQKKPSRAFGSMFGKRKLNAESKATEEIKVEQIKSSVSLPFHSFTEKLESSRPVVQETSNVKKLPDVSPATTTSKPENDIILLESDSSGEEEPAGAPESTAANDQSGEGKTEDEDKVILLDSDSGSGERNHGEGEEDGDEGNVSLSDLSSSFQKLNQGGEGSSGLVKVTPFDYEAARKEVGFGEGGSGRAEGEDGKKGKREKKKSGGGRKEAAGERSGDFQLGRRRQAFPATGQRAGHQQMASTSGTKKPKGPKLPEKTYLPDSDSDNDAFDFSFLDFSEETFKAPSRLCDDQFLNLLCDENLLRRSIDGMVDDGDLPGV</sequence>
<dbReference type="GO" id="GO:0000176">
    <property type="term" value="C:nuclear exosome (RNase complex)"/>
    <property type="evidence" value="ECO:0007669"/>
    <property type="project" value="InterPro"/>
</dbReference>
<feature type="domain" description="HRDC" evidence="11">
    <location>
        <begin position="495"/>
        <end position="575"/>
    </location>
</feature>
<feature type="compositionally biased region" description="Basic and acidic residues" evidence="10">
    <location>
        <begin position="854"/>
        <end position="864"/>
    </location>
</feature>
<dbReference type="FunFam" id="1.10.150.80:FF:000001">
    <property type="entry name" value="Putative exosome component 10"/>
    <property type="match status" value="1"/>
</dbReference>
<dbReference type="InterPro" id="IPR049559">
    <property type="entry name" value="Rrp6p-like_exo"/>
</dbReference>
<keyword evidence="2" id="KW-0698">rRNA processing</keyword>
<evidence type="ECO:0000256" key="1">
    <source>
        <dbReference type="ARBA" id="ARBA00004123"/>
    </source>
</evidence>
<dbReference type="Pfam" id="PF08066">
    <property type="entry name" value="PMC2NT"/>
    <property type="match status" value="1"/>
</dbReference>
<dbReference type="GO" id="GO:0071038">
    <property type="term" value="P:TRAMP-dependent tRNA surveillance pathway"/>
    <property type="evidence" value="ECO:0007669"/>
    <property type="project" value="TreeGrafter"/>
</dbReference>
<evidence type="ECO:0000259" key="11">
    <source>
        <dbReference type="PROSITE" id="PS50967"/>
    </source>
</evidence>
<dbReference type="Gene3D" id="1.10.150.80">
    <property type="entry name" value="HRDC domain"/>
    <property type="match status" value="1"/>
</dbReference>
<feature type="region of interest" description="Disordered" evidence="10">
    <location>
        <begin position="824"/>
        <end position="912"/>
    </location>
</feature>
<keyword evidence="5" id="KW-0271">Exosome</keyword>
<dbReference type="PROSITE" id="PS50967">
    <property type="entry name" value="HRDC"/>
    <property type="match status" value="1"/>
</dbReference>
<evidence type="ECO:0000256" key="2">
    <source>
        <dbReference type="ARBA" id="ARBA00022552"/>
    </source>
</evidence>
<dbReference type="PANTHER" id="PTHR12124:SF47">
    <property type="entry name" value="EXOSOME COMPONENT 10"/>
    <property type="match status" value="1"/>
</dbReference>
<dbReference type="InterPro" id="IPR044876">
    <property type="entry name" value="HRDC_dom_sf"/>
</dbReference>
<dbReference type="FunFam" id="3.30.420.10:FF:000065">
    <property type="entry name" value="Protein RRP6-like 2 isoform A"/>
    <property type="match status" value="1"/>
</dbReference>
<protein>
    <recommendedName>
        <fullName evidence="11">HRDC domain-containing protein</fullName>
    </recommendedName>
</protein>
<dbReference type="GO" id="GO:0005730">
    <property type="term" value="C:nucleolus"/>
    <property type="evidence" value="ECO:0007669"/>
    <property type="project" value="TreeGrafter"/>
</dbReference>
<evidence type="ECO:0000256" key="3">
    <source>
        <dbReference type="ARBA" id="ARBA00022722"/>
    </source>
</evidence>
<keyword evidence="14" id="KW-1185">Reference proteome</keyword>
<keyword evidence="4" id="KW-0378">Hydrolase</keyword>
<dbReference type="GO" id="GO:0071036">
    <property type="term" value="P:nuclear polyadenylation-dependent snoRNA catabolic process"/>
    <property type="evidence" value="ECO:0007669"/>
    <property type="project" value="TreeGrafter"/>
</dbReference>
<reference evidence="13 14" key="1">
    <citation type="submission" date="2022-01" db="EMBL/GenBank/DDBJ databases">
        <authorList>
            <person name="Xiong W."/>
            <person name="Schranz E."/>
        </authorList>
    </citation>
    <scope>NUCLEOTIDE SEQUENCE [LARGE SCALE GENOMIC DNA]</scope>
</reference>
<evidence type="ECO:0000256" key="8">
    <source>
        <dbReference type="ARBA" id="ARBA00023242"/>
    </source>
</evidence>
<feature type="region of interest" description="Disordered" evidence="10">
    <location>
        <begin position="165"/>
        <end position="186"/>
    </location>
</feature>
<dbReference type="GO" id="GO:0071051">
    <property type="term" value="P:poly(A)-dependent snoRNA 3'-end processing"/>
    <property type="evidence" value="ECO:0007669"/>
    <property type="project" value="TreeGrafter"/>
</dbReference>
<dbReference type="GO" id="GO:0000175">
    <property type="term" value="F:3'-5'-RNA exonuclease activity"/>
    <property type="evidence" value="ECO:0007669"/>
    <property type="project" value="InterPro"/>
</dbReference>
<proteinExistence type="inferred from homology"/>
<feature type="compositionally biased region" description="Polar residues" evidence="10">
    <location>
        <begin position="7"/>
        <end position="17"/>
    </location>
</feature>
<dbReference type="InterPro" id="IPR045092">
    <property type="entry name" value="Rrp6-like"/>
</dbReference>
<evidence type="ECO:0000256" key="7">
    <source>
        <dbReference type="ARBA" id="ARBA00023158"/>
    </source>
</evidence>
<dbReference type="GO" id="GO:0071040">
    <property type="term" value="P:nuclear polyadenylation-dependent antisense transcript catabolic process"/>
    <property type="evidence" value="ECO:0007669"/>
    <property type="project" value="TreeGrafter"/>
</dbReference>
<evidence type="ECO:0000313" key="13">
    <source>
        <dbReference type="EMBL" id="CAH1439833.1"/>
    </source>
</evidence>
<dbReference type="SUPFAM" id="SSF53098">
    <property type="entry name" value="Ribonuclease H-like"/>
    <property type="match status" value="1"/>
</dbReference>
<evidence type="ECO:0000256" key="4">
    <source>
        <dbReference type="ARBA" id="ARBA00022801"/>
    </source>
</evidence>
<feature type="compositionally biased region" description="Polar residues" evidence="10">
    <location>
        <begin position="789"/>
        <end position="802"/>
    </location>
</feature>
<name>A0AAU9NPZ4_9ASTR</name>
<evidence type="ECO:0000256" key="6">
    <source>
        <dbReference type="ARBA" id="ARBA00022839"/>
    </source>
</evidence>
<dbReference type="EMBL" id="CAKMRJ010005403">
    <property type="protein sequence ID" value="CAH1439833.1"/>
    <property type="molecule type" value="Genomic_DNA"/>
</dbReference>
<comment type="caution">
    <text evidence="13">The sequence shown here is derived from an EMBL/GenBank/DDBJ whole genome shotgun (WGS) entry which is preliminary data.</text>
</comment>
<dbReference type="GO" id="GO:0071037">
    <property type="term" value="P:nuclear polyadenylation-dependent snRNA catabolic process"/>
    <property type="evidence" value="ECO:0007669"/>
    <property type="project" value="TreeGrafter"/>
</dbReference>
<comment type="similarity">
    <text evidence="9">Belongs to the exosome component 10/RRP6 family.</text>
</comment>
<dbReference type="AlphaFoldDB" id="A0AAU9NPZ4"/>
<dbReference type="InterPro" id="IPR002562">
    <property type="entry name" value="3'-5'_exonuclease_dom"/>
</dbReference>
<dbReference type="GO" id="GO:0000467">
    <property type="term" value="P:exonucleolytic trimming to generate mature 3'-end of 5.8S rRNA from tricistronic rRNA transcript (SSU-rRNA, 5.8S rRNA, LSU-rRNA)"/>
    <property type="evidence" value="ECO:0007669"/>
    <property type="project" value="InterPro"/>
</dbReference>
<feature type="region of interest" description="Disordered" evidence="10">
    <location>
        <begin position="693"/>
        <end position="812"/>
    </location>
</feature>
<gene>
    <name evidence="12" type="ORF">LVIROSA_LOCUS16640</name>
    <name evidence="13" type="ORF">LVIROSA_LOCUS26004</name>
</gene>
<evidence type="ECO:0000313" key="14">
    <source>
        <dbReference type="Proteomes" id="UP001157418"/>
    </source>
</evidence>